<comment type="caution">
    <text evidence="3">The sequence shown here is derived from an EMBL/GenBank/DDBJ whole genome shotgun (WGS) entry which is preliminary data.</text>
</comment>
<dbReference type="Pfam" id="PF00905">
    <property type="entry name" value="Transpeptidase"/>
    <property type="match status" value="1"/>
</dbReference>
<dbReference type="InterPro" id="IPR050515">
    <property type="entry name" value="Beta-lactam/transpept"/>
</dbReference>
<dbReference type="RefSeq" id="WP_189646850.1">
    <property type="nucleotide sequence ID" value="NZ_BMRC01000003.1"/>
</dbReference>
<evidence type="ECO:0000313" key="4">
    <source>
        <dbReference type="Proteomes" id="UP001589647"/>
    </source>
</evidence>
<keyword evidence="4" id="KW-1185">Reference proteome</keyword>
<evidence type="ECO:0000313" key="3">
    <source>
        <dbReference type="EMBL" id="MFB9201013.1"/>
    </source>
</evidence>
<dbReference type="SUPFAM" id="SSF56601">
    <property type="entry name" value="beta-lactamase/transpeptidase-like"/>
    <property type="match status" value="1"/>
</dbReference>
<dbReference type="PANTHER" id="PTHR30627">
    <property type="entry name" value="PEPTIDOGLYCAN D,D-TRANSPEPTIDASE"/>
    <property type="match status" value="1"/>
</dbReference>
<dbReference type="InterPro" id="IPR007887">
    <property type="entry name" value="MecA_N"/>
</dbReference>
<protein>
    <submittedName>
        <fullName evidence="3">Penicillin-binding transpeptidase domain-containing protein</fullName>
    </submittedName>
</protein>
<sequence length="510" mass="54329">MRRRRLIVLVIAIVAISGAGLFAFLAAGHVKGSAARTAAGYFDAWRKGDVVGMALLVDRPPADFYDRHRSLSEELHVKSIELTPGPVRSTGEESAEVRFSGVRELTDLGSWPFDSLLRLGVRDRAWRVLWTPETLHPLLKDGGTLELEEVEASAAELVTSEGDKIPNDSYADAYLNPLKPEFAAANHGLELVAKSPGQPDKALLTRLPKANVERTTLSRQVQAAAARALDGVANSSIVVVRPSTGEILALADRLEDNFSAVRDAFPPGSTFKTIVAAALLEKGMSPADEVGCPASYAPPFSALISNDGDAERGTVTFADAFAYSCNTTFVEQATTRLTMEDLRRTAARWGFDRPMATGVGGRCGSIQQTDNTDMFSLNVIGQGTVVATPLCMATVAAAVQSGTWRSPRLLSKEDVRRVDGEPFPDVRLEEGVVGALREMMAAVVDHGTASGSGLPAGVAGKTGTAEVEGRTSHGWFIGYRDDLAFCVFVRNGGSGRSAAVPIAVRFLNGL</sequence>
<name>A0ABV5I8Z9_9ACTN</name>
<evidence type="ECO:0000259" key="2">
    <source>
        <dbReference type="Pfam" id="PF05223"/>
    </source>
</evidence>
<gene>
    <name evidence="3" type="ORF">ACFFV7_07405</name>
</gene>
<dbReference type="Proteomes" id="UP001589647">
    <property type="component" value="Unassembled WGS sequence"/>
</dbReference>
<dbReference type="Pfam" id="PF05223">
    <property type="entry name" value="MecA_N"/>
    <property type="match status" value="1"/>
</dbReference>
<organism evidence="3 4">
    <name type="scientific">Nonomuraea spiralis</name>
    <dbReference type="NCBI Taxonomy" id="46182"/>
    <lineage>
        <taxon>Bacteria</taxon>
        <taxon>Bacillati</taxon>
        <taxon>Actinomycetota</taxon>
        <taxon>Actinomycetes</taxon>
        <taxon>Streptosporangiales</taxon>
        <taxon>Streptosporangiaceae</taxon>
        <taxon>Nonomuraea</taxon>
    </lineage>
</organism>
<dbReference type="InterPro" id="IPR012338">
    <property type="entry name" value="Beta-lactam/transpept-like"/>
</dbReference>
<dbReference type="PANTHER" id="PTHR30627:SF24">
    <property type="entry name" value="PENICILLIN-BINDING PROTEIN 4B"/>
    <property type="match status" value="1"/>
</dbReference>
<accession>A0ABV5I8Z9</accession>
<dbReference type="Gene3D" id="3.40.710.10">
    <property type="entry name" value="DD-peptidase/beta-lactamase superfamily"/>
    <property type="match status" value="1"/>
</dbReference>
<dbReference type="EMBL" id="JBHMEI010000003">
    <property type="protein sequence ID" value="MFB9201013.1"/>
    <property type="molecule type" value="Genomic_DNA"/>
</dbReference>
<reference evidence="3 4" key="1">
    <citation type="submission" date="2024-09" db="EMBL/GenBank/DDBJ databases">
        <authorList>
            <person name="Sun Q."/>
            <person name="Mori K."/>
        </authorList>
    </citation>
    <scope>NUCLEOTIDE SEQUENCE [LARGE SCALE GENOMIC DNA]</scope>
    <source>
        <strain evidence="3 4">CCM 3426</strain>
    </source>
</reference>
<feature type="domain" description="Penicillin-binding protein transpeptidase" evidence="1">
    <location>
        <begin position="236"/>
        <end position="504"/>
    </location>
</feature>
<evidence type="ECO:0000259" key="1">
    <source>
        <dbReference type="Pfam" id="PF00905"/>
    </source>
</evidence>
<feature type="domain" description="NTF2-like N-terminal transpeptidase" evidence="2">
    <location>
        <begin position="34"/>
        <end position="142"/>
    </location>
</feature>
<proteinExistence type="predicted"/>
<dbReference type="InterPro" id="IPR001460">
    <property type="entry name" value="PCN-bd_Tpept"/>
</dbReference>